<reference evidence="8" key="1">
    <citation type="journal article" date="2014" name="Int. J. Syst. Evol. Microbiol.">
        <title>Complete genome sequence of Corynebacterium casei LMG S-19264T (=DSM 44701T), isolated from a smear-ripened cheese.</title>
        <authorList>
            <consortium name="US DOE Joint Genome Institute (JGI-PGF)"/>
            <person name="Walter F."/>
            <person name="Albersmeier A."/>
            <person name="Kalinowski J."/>
            <person name="Ruckert C."/>
        </authorList>
    </citation>
    <scope>NUCLEOTIDE SEQUENCE</scope>
    <source>
        <strain evidence="8">KCTC 23732</strain>
    </source>
</reference>
<dbReference type="GO" id="GO:0042274">
    <property type="term" value="P:ribosomal small subunit biogenesis"/>
    <property type="evidence" value="ECO:0007669"/>
    <property type="project" value="UniProtKB-UniRule"/>
</dbReference>
<dbReference type="InterPro" id="IPR009000">
    <property type="entry name" value="Transl_B-barrel_sf"/>
</dbReference>
<dbReference type="GO" id="GO:0005737">
    <property type="term" value="C:cytoplasm"/>
    <property type="evidence" value="ECO:0007669"/>
    <property type="project" value="UniProtKB-SubCell"/>
</dbReference>
<dbReference type="GO" id="GO:0006364">
    <property type="term" value="P:rRNA processing"/>
    <property type="evidence" value="ECO:0007669"/>
    <property type="project" value="UniProtKB-UniRule"/>
</dbReference>
<proteinExistence type="inferred from homology"/>
<keyword evidence="1 5" id="KW-0963">Cytoplasm</keyword>
<gene>
    <name evidence="5 8" type="primary">rimM</name>
    <name evidence="8" type="ORF">GCM10011450_05920</name>
</gene>
<name>A0A918MWU9_9BURK</name>
<keyword evidence="9" id="KW-1185">Reference proteome</keyword>
<evidence type="ECO:0000256" key="2">
    <source>
        <dbReference type="ARBA" id="ARBA00022517"/>
    </source>
</evidence>
<dbReference type="InterPro" id="IPR036976">
    <property type="entry name" value="RimM_N_sf"/>
</dbReference>
<dbReference type="EMBL" id="BMYS01000002">
    <property type="protein sequence ID" value="GGW78797.1"/>
    <property type="molecule type" value="Genomic_DNA"/>
</dbReference>
<dbReference type="Gene3D" id="2.30.30.240">
    <property type="entry name" value="PRC-barrel domain"/>
    <property type="match status" value="1"/>
</dbReference>
<protein>
    <recommendedName>
        <fullName evidence="5">Ribosome maturation factor RimM</fullName>
    </recommendedName>
</protein>
<evidence type="ECO:0000256" key="3">
    <source>
        <dbReference type="ARBA" id="ARBA00022552"/>
    </source>
</evidence>
<evidence type="ECO:0000259" key="6">
    <source>
        <dbReference type="Pfam" id="PF01782"/>
    </source>
</evidence>
<dbReference type="HAMAP" id="MF_00014">
    <property type="entry name" value="Ribosome_mat_RimM"/>
    <property type="match status" value="1"/>
</dbReference>
<evidence type="ECO:0000259" key="7">
    <source>
        <dbReference type="Pfam" id="PF24986"/>
    </source>
</evidence>
<comment type="function">
    <text evidence="5">An accessory protein needed during the final step in the assembly of 30S ribosomal subunit, possibly for assembly of the head region. Essential for efficient processing of 16S rRNA. May be needed both before and after RbfA during the maturation of 16S rRNA. It has affinity for free ribosomal 30S subunits but not for 70S ribosomes.</text>
</comment>
<accession>A0A918MWU9</accession>
<evidence type="ECO:0000256" key="1">
    <source>
        <dbReference type="ARBA" id="ARBA00022490"/>
    </source>
</evidence>
<dbReference type="GO" id="GO:0043022">
    <property type="term" value="F:ribosome binding"/>
    <property type="evidence" value="ECO:0007669"/>
    <property type="project" value="InterPro"/>
</dbReference>
<dbReference type="Gene3D" id="2.40.30.60">
    <property type="entry name" value="RimM"/>
    <property type="match status" value="1"/>
</dbReference>
<evidence type="ECO:0000313" key="8">
    <source>
        <dbReference type="EMBL" id="GGW78797.1"/>
    </source>
</evidence>
<dbReference type="Pfam" id="PF01782">
    <property type="entry name" value="RimM"/>
    <property type="match status" value="1"/>
</dbReference>
<dbReference type="InterPro" id="IPR002676">
    <property type="entry name" value="RimM_N"/>
</dbReference>
<dbReference type="InterPro" id="IPR056792">
    <property type="entry name" value="PRC_RimM"/>
</dbReference>
<dbReference type="SUPFAM" id="SSF50447">
    <property type="entry name" value="Translation proteins"/>
    <property type="match status" value="1"/>
</dbReference>
<reference evidence="8" key="2">
    <citation type="submission" date="2020-09" db="EMBL/GenBank/DDBJ databases">
        <authorList>
            <person name="Sun Q."/>
            <person name="Kim S."/>
        </authorList>
    </citation>
    <scope>NUCLEOTIDE SEQUENCE</scope>
    <source>
        <strain evidence="8">KCTC 23732</strain>
    </source>
</reference>
<dbReference type="SUPFAM" id="SSF50346">
    <property type="entry name" value="PRC-barrel domain"/>
    <property type="match status" value="1"/>
</dbReference>
<dbReference type="GO" id="GO:0005840">
    <property type="term" value="C:ribosome"/>
    <property type="evidence" value="ECO:0007669"/>
    <property type="project" value="InterPro"/>
</dbReference>
<evidence type="ECO:0000313" key="9">
    <source>
        <dbReference type="Proteomes" id="UP000608345"/>
    </source>
</evidence>
<dbReference type="InterPro" id="IPR011961">
    <property type="entry name" value="RimM"/>
</dbReference>
<keyword evidence="3 5" id="KW-0698">rRNA processing</keyword>
<comment type="domain">
    <text evidence="5">The PRC barrel domain binds ribosomal protein uS19.</text>
</comment>
<dbReference type="PANTHER" id="PTHR33692:SF1">
    <property type="entry name" value="RIBOSOME MATURATION FACTOR RIMM"/>
    <property type="match status" value="1"/>
</dbReference>
<keyword evidence="2 5" id="KW-0690">Ribosome biogenesis</keyword>
<dbReference type="PANTHER" id="PTHR33692">
    <property type="entry name" value="RIBOSOME MATURATION FACTOR RIMM"/>
    <property type="match status" value="1"/>
</dbReference>
<dbReference type="NCBIfam" id="TIGR02273">
    <property type="entry name" value="16S_RimM"/>
    <property type="match status" value="1"/>
</dbReference>
<feature type="domain" description="Ribosome maturation factor RimM PRC barrel" evidence="7">
    <location>
        <begin position="109"/>
        <end position="197"/>
    </location>
</feature>
<dbReference type="RefSeq" id="WP_189383952.1">
    <property type="nucleotide sequence ID" value="NZ_BAABFY010000057.1"/>
</dbReference>
<comment type="subcellular location">
    <subcellularLocation>
        <location evidence="5">Cytoplasm</location>
    </subcellularLocation>
</comment>
<comment type="caution">
    <text evidence="8">The sequence shown here is derived from an EMBL/GenBank/DDBJ whole genome shotgun (WGS) entry which is preliminary data.</text>
</comment>
<organism evidence="8 9">
    <name type="scientific">Advenella faeciporci</name>
    <dbReference type="NCBI Taxonomy" id="797535"/>
    <lineage>
        <taxon>Bacteria</taxon>
        <taxon>Pseudomonadati</taxon>
        <taxon>Pseudomonadota</taxon>
        <taxon>Betaproteobacteria</taxon>
        <taxon>Burkholderiales</taxon>
        <taxon>Alcaligenaceae</taxon>
    </lineage>
</organism>
<dbReference type="Proteomes" id="UP000608345">
    <property type="component" value="Unassembled WGS sequence"/>
</dbReference>
<comment type="similarity">
    <text evidence="5">Belongs to the RimM family.</text>
</comment>
<comment type="subunit">
    <text evidence="5">Binds ribosomal protein uS19.</text>
</comment>
<sequence>MAIPDDLVELGRIVSAYGVRGMIKIQPHSAQESILLNVKEWWLARLSRAGVQQEPHRLVRVLRARDHAGSIVAQLEGCDDRDQAEALKGTSIFVSRDCFPSAPDDEFYWIDLIGCSVYSAADSSGPVLLGVVHEVSDNGAHAVLHIGRQGVDEQGNLVFLKDDKGRVKEVLVPFVQAHVPFVDIKQKRIETDWPADL</sequence>
<dbReference type="InterPro" id="IPR011033">
    <property type="entry name" value="PRC_barrel-like_sf"/>
</dbReference>
<dbReference type="AlphaFoldDB" id="A0A918MWU9"/>
<keyword evidence="4 5" id="KW-0143">Chaperone</keyword>
<evidence type="ECO:0000256" key="4">
    <source>
        <dbReference type="ARBA" id="ARBA00023186"/>
    </source>
</evidence>
<feature type="domain" description="RimM N-terminal" evidence="6">
    <location>
        <begin position="10"/>
        <end position="97"/>
    </location>
</feature>
<evidence type="ECO:0000256" key="5">
    <source>
        <dbReference type="HAMAP-Rule" id="MF_00014"/>
    </source>
</evidence>
<dbReference type="Pfam" id="PF24986">
    <property type="entry name" value="PRC_RimM"/>
    <property type="match status" value="1"/>
</dbReference>